<dbReference type="InterPro" id="IPR005279">
    <property type="entry name" value="Dipep/tripep_permease"/>
</dbReference>
<dbReference type="PANTHER" id="PTHR23517:SF15">
    <property type="entry name" value="PROTON-DEPENDENT OLIGOPEPTIDE FAMILY TRANSPORT PROTEIN"/>
    <property type="match status" value="1"/>
</dbReference>
<feature type="transmembrane region" description="Helical" evidence="9">
    <location>
        <begin position="97"/>
        <end position="119"/>
    </location>
</feature>
<dbReference type="NCBIfam" id="TIGR00924">
    <property type="entry name" value="yjdL_sub1_fam"/>
    <property type="match status" value="1"/>
</dbReference>
<proteinExistence type="inferred from homology"/>
<dbReference type="AlphaFoldDB" id="A0A366IJN7"/>
<feature type="transmembrane region" description="Helical" evidence="9">
    <location>
        <begin position="66"/>
        <end position="88"/>
    </location>
</feature>
<feature type="transmembrane region" description="Helical" evidence="9">
    <location>
        <begin position="287"/>
        <end position="304"/>
    </location>
</feature>
<dbReference type="CDD" id="cd17346">
    <property type="entry name" value="MFS_DtpA_like"/>
    <property type="match status" value="1"/>
</dbReference>
<feature type="transmembrane region" description="Helical" evidence="9">
    <location>
        <begin position="332"/>
        <end position="355"/>
    </location>
</feature>
<evidence type="ECO:0000256" key="6">
    <source>
        <dbReference type="ARBA" id="ARBA00022989"/>
    </source>
</evidence>
<comment type="subcellular location">
    <subcellularLocation>
        <location evidence="1">Cell membrane</location>
        <topology evidence="1">Multi-pass membrane protein</topology>
    </subcellularLocation>
    <subcellularLocation>
        <location evidence="8">Membrane</location>
        <topology evidence="8">Multi-pass membrane protein</topology>
    </subcellularLocation>
</comment>
<evidence type="ECO:0000256" key="5">
    <source>
        <dbReference type="ARBA" id="ARBA00022692"/>
    </source>
</evidence>
<keyword evidence="5 8" id="KW-0812">Transmembrane</keyword>
<dbReference type="InterPro" id="IPR000109">
    <property type="entry name" value="POT_fam"/>
</dbReference>
<dbReference type="InterPro" id="IPR036259">
    <property type="entry name" value="MFS_trans_sf"/>
</dbReference>
<comment type="caution">
    <text evidence="11">The sequence shown here is derived from an EMBL/GenBank/DDBJ whole genome shotgun (WGS) entry which is preliminary data.</text>
</comment>
<dbReference type="EMBL" id="QNSB01000005">
    <property type="protein sequence ID" value="RBP71510.1"/>
    <property type="molecule type" value="Genomic_DNA"/>
</dbReference>
<dbReference type="Pfam" id="PF00854">
    <property type="entry name" value="PTR2"/>
    <property type="match status" value="1"/>
</dbReference>
<evidence type="ECO:0000256" key="4">
    <source>
        <dbReference type="ARBA" id="ARBA00022475"/>
    </source>
</evidence>
<protein>
    <submittedName>
        <fullName evidence="11">POT family proton-dependent oligopeptide transporter</fullName>
    </submittedName>
</protein>
<dbReference type="Gene3D" id="1.20.1250.20">
    <property type="entry name" value="MFS general substrate transporter like domains"/>
    <property type="match status" value="1"/>
</dbReference>
<evidence type="ECO:0000256" key="1">
    <source>
        <dbReference type="ARBA" id="ARBA00004651"/>
    </source>
</evidence>
<dbReference type="SUPFAM" id="SSF103473">
    <property type="entry name" value="MFS general substrate transporter"/>
    <property type="match status" value="1"/>
</dbReference>
<feature type="transmembrane region" description="Helical" evidence="9">
    <location>
        <begin position="367"/>
        <end position="388"/>
    </location>
</feature>
<keyword evidence="4" id="KW-1003">Cell membrane</keyword>
<dbReference type="GO" id="GO:1904680">
    <property type="term" value="F:peptide transmembrane transporter activity"/>
    <property type="evidence" value="ECO:0007669"/>
    <property type="project" value="InterPro"/>
</dbReference>
<feature type="transmembrane region" description="Helical" evidence="9">
    <location>
        <begin position="458"/>
        <end position="478"/>
    </location>
</feature>
<keyword evidence="6 9" id="KW-1133">Transmembrane helix</keyword>
<dbReference type="Proteomes" id="UP000253509">
    <property type="component" value="Unassembled WGS sequence"/>
</dbReference>
<evidence type="ECO:0000256" key="3">
    <source>
        <dbReference type="ARBA" id="ARBA00022448"/>
    </source>
</evidence>
<organism evidence="11 12">
    <name type="scientific">Brevibacterium celere</name>
    <dbReference type="NCBI Taxonomy" id="225845"/>
    <lineage>
        <taxon>Bacteria</taxon>
        <taxon>Bacillati</taxon>
        <taxon>Actinomycetota</taxon>
        <taxon>Actinomycetes</taxon>
        <taxon>Micrococcales</taxon>
        <taxon>Brevibacteriaceae</taxon>
        <taxon>Brevibacterium</taxon>
    </lineage>
</organism>
<feature type="transmembrane region" description="Helical" evidence="9">
    <location>
        <begin position="394"/>
        <end position="418"/>
    </location>
</feature>
<feature type="domain" description="Major facilitator superfamily (MFS) profile" evidence="10">
    <location>
        <begin position="27"/>
        <end position="480"/>
    </location>
</feature>
<dbReference type="GO" id="GO:0005886">
    <property type="term" value="C:plasma membrane"/>
    <property type="evidence" value="ECO:0007669"/>
    <property type="project" value="UniProtKB-SubCell"/>
</dbReference>
<feature type="transmembrane region" description="Helical" evidence="9">
    <location>
        <begin position="125"/>
        <end position="147"/>
    </location>
</feature>
<feature type="transmembrane region" description="Helical" evidence="9">
    <location>
        <begin position="185"/>
        <end position="206"/>
    </location>
</feature>
<evidence type="ECO:0000256" key="9">
    <source>
        <dbReference type="SAM" id="Phobius"/>
    </source>
</evidence>
<evidence type="ECO:0000259" key="10">
    <source>
        <dbReference type="PROSITE" id="PS50850"/>
    </source>
</evidence>
<keyword evidence="7 9" id="KW-0472">Membrane</keyword>
<dbReference type="InterPro" id="IPR050171">
    <property type="entry name" value="MFS_Transporters"/>
</dbReference>
<evidence type="ECO:0000256" key="2">
    <source>
        <dbReference type="ARBA" id="ARBA00005982"/>
    </source>
</evidence>
<dbReference type="InterPro" id="IPR020846">
    <property type="entry name" value="MFS_dom"/>
</dbReference>
<feature type="transmembrane region" description="Helical" evidence="9">
    <location>
        <begin position="256"/>
        <end position="275"/>
    </location>
</feature>
<accession>A0A366IJN7</accession>
<feature type="transmembrane region" description="Helical" evidence="9">
    <location>
        <begin position="226"/>
        <end position="244"/>
    </location>
</feature>
<name>A0A366IJN7_9MICO</name>
<evidence type="ECO:0000256" key="7">
    <source>
        <dbReference type="ARBA" id="ARBA00023136"/>
    </source>
</evidence>
<dbReference type="GO" id="GO:0006857">
    <property type="term" value="P:oligopeptide transport"/>
    <property type="evidence" value="ECO:0007669"/>
    <property type="project" value="InterPro"/>
</dbReference>
<evidence type="ECO:0000256" key="8">
    <source>
        <dbReference type="RuleBase" id="RU003755"/>
    </source>
</evidence>
<reference evidence="11 12" key="1">
    <citation type="submission" date="2018-06" db="EMBL/GenBank/DDBJ databases">
        <title>Freshwater and sediment microbial communities from various areas in North America, analyzing microbe dynamics in response to fracking.</title>
        <authorList>
            <person name="Lamendella R."/>
        </authorList>
    </citation>
    <scope>NUCLEOTIDE SEQUENCE [LARGE SCALE GENOMIC DNA]</scope>
    <source>
        <strain evidence="11 12">3b_TX</strain>
    </source>
</reference>
<dbReference type="PANTHER" id="PTHR23517">
    <property type="entry name" value="RESISTANCE PROTEIN MDTM, PUTATIVE-RELATED-RELATED"/>
    <property type="match status" value="1"/>
</dbReference>
<feature type="transmembrane region" description="Helical" evidence="9">
    <location>
        <begin position="430"/>
        <end position="452"/>
    </location>
</feature>
<dbReference type="PROSITE" id="PS01023">
    <property type="entry name" value="PTR2_2"/>
    <property type="match status" value="1"/>
</dbReference>
<evidence type="ECO:0000313" key="12">
    <source>
        <dbReference type="Proteomes" id="UP000253509"/>
    </source>
</evidence>
<keyword evidence="12" id="KW-1185">Reference proteome</keyword>
<sequence>MSTSTSTSTEAVRNDTRFFGHPFPLLQLFSLELWERFSYYGMNGILAIYLYFQVSEGGLGMPQPTAIGIVGAYGGAVFLATILGAWIADRVVGAEKVLFYSAMIIMAGHICLALVPGYAGVAGGLILVALGSGGLKANASALVGELYEEKDPRRDAGFTIFYMGVNIGALLGPLITGLLQKEIGFHFGFGAAAVGMALGLIIYATARKSLPEEARHPVNPLPASKLVLFFAAIVLVVVLVVIAWMTEVVNPGNLAWWTAGISAGAAACYFVVMLTSPQAGPEERSRVLAFIPFFVTSVVFWSLYQQVFGVMTAYSDSQMNRMIFGWEMPINWIQLIPALFVIIFAPIFATIWMKLGTRQISTPVKAGLSLVIIGIAYLLFLPFATAGANQTPLLWVMLIMMLFVWAELLISPVGLSFSTKVAPKVFQSQMIAVFFLSSGVGTALSGVLGGYYDAANQVPYWTALGIASIVLGLLALTLTKPMLKALRGVR</sequence>
<feature type="transmembrane region" description="Helical" evidence="9">
    <location>
        <begin position="159"/>
        <end position="179"/>
    </location>
</feature>
<dbReference type="InterPro" id="IPR018456">
    <property type="entry name" value="PTR2_symporter_CS"/>
</dbReference>
<comment type="similarity">
    <text evidence="2 8">Belongs to the major facilitator superfamily. Proton-dependent oligopeptide transporter (POT/PTR) (TC 2.A.17) family.</text>
</comment>
<gene>
    <name evidence="11" type="ORF">DFO65_105110</name>
</gene>
<dbReference type="RefSeq" id="WP_113904018.1">
    <property type="nucleotide sequence ID" value="NZ_QNSB01000005.1"/>
</dbReference>
<keyword evidence="3 8" id="KW-0813">Transport</keyword>
<evidence type="ECO:0000313" key="11">
    <source>
        <dbReference type="EMBL" id="RBP71510.1"/>
    </source>
</evidence>
<dbReference type="PROSITE" id="PS50850">
    <property type="entry name" value="MFS"/>
    <property type="match status" value="1"/>
</dbReference>
<feature type="transmembrane region" description="Helical" evidence="9">
    <location>
        <begin position="37"/>
        <end position="54"/>
    </location>
</feature>